<keyword evidence="2" id="KW-1185">Reference proteome</keyword>
<feature type="non-terminal residue" evidence="1">
    <location>
        <position position="1"/>
    </location>
</feature>
<dbReference type="EMBL" id="QLYR01000014">
    <property type="protein sequence ID" value="RAQ22197.1"/>
    <property type="molecule type" value="Genomic_DNA"/>
</dbReference>
<accession>A0A328UC43</accession>
<sequence>PQITDPNLIYAGQVVHLPGAAPAPSEPKKIEVGGKVKVTGSQYINGAAIPSYVKGNTYTVQQVKSGRVLLKEIYSWVPLSGVQAV</sequence>
<dbReference type="AlphaFoldDB" id="A0A328UC43"/>
<organism evidence="1 2">
    <name type="scientific">Hydrogeniiclostridium mannosilyticum</name>
    <dbReference type="NCBI Taxonomy" id="2764322"/>
    <lineage>
        <taxon>Bacteria</taxon>
        <taxon>Bacillati</taxon>
        <taxon>Bacillota</taxon>
        <taxon>Clostridia</taxon>
        <taxon>Eubacteriales</taxon>
        <taxon>Acutalibacteraceae</taxon>
        <taxon>Hydrogeniiclostridium</taxon>
    </lineage>
</organism>
<comment type="caution">
    <text evidence="1">The sequence shown here is derived from an EMBL/GenBank/DDBJ whole genome shotgun (WGS) entry which is preliminary data.</text>
</comment>
<name>A0A328UC43_9FIRM</name>
<reference evidence="1 2" key="1">
    <citation type="submission" date="2018-06" db="EMBL/GenBank/DDBJ databases">
        <title>Noncontiguous genome sequence of Ruminococcaceae bacterium ASD2818.</title>
        <authorList>
            <person name="Chaplin A.V."/>
            <person name="Sokolova S.R."/>
            <person name="Kochetkova T.O."/>
            <person name="Goltsov A.Y."/>
            <person name="Trofimov D.Y."/>
            <person name="Efimov B.A."/>
        </authorList>
    </citation>
    <scope>NUCLEOTIDE SEQUENCE [LARGE SCALE GENOMIC DNA]</scope>
    <source>
        <strain evidence="1 2">ASD2818</strain>
    </source>
</reference>
<dbReference type="Proteomes" id="UP000249377">
    <property type="component" value="Unassembled WGS sequence"/>
</dbReference>
<evidence type="ECO:0000313" key="1">
    <source>
        <dbReference type="EMBL" id="RAQ22197.1"/>
    </source>
</evidence>
<proteinExistence type="predicted"/>
<gene>
    <name evidence="1" type="ORF">DPQ25_13435</name>
</gene>
<protein>
    <submittedName>
        <fullName evidence="1">Uncharacterized protein</fullName>
    </submittedName>
</protein>
<evidence type="ECO:0000313" key="2">
    <source>
        <dbReference type="Proteomes" id="UP000249377"/>
    </source>
</evidence>